<gene>
    <name evidence="2" type="ORF">DFJ68_2917</name>
</gene>
<feature type="region of interest" description="Disordered" evidence="1">
    <location>
        <begin position="80"/>
        <end position="103"/>
    </location>
</feature>
<evidence type="ECO:0000313" key="2">
    <source>
        <dbReference type="EMBL" id="RKT79445.1"/>
    </source>
</evidence>
<comment type="caution">
    <text evidence="2">The sequence shown here is derived from an EMBL/GenBank/DDBJ whole genome shotgun (WGS) entry which is preliminary data.</text>
</comment>
<dbReference type="Proteomes" id="UP000278440">
    <property type="component" value="Unassembled WGS sequence"/>
</dbReference>
<dbReference type="AlphaFoldDB" id="A0A495Y227"/>
<organism evidence="2 3">
    <name type="scientific">Terracoccus luteus</name>
    <dbReference type="NCBI Taxonomy" id="53356"/>
    <lineage>
        <taxon>Bacteria</taxon>
        <taxon>Bacillati</taxon>
        <taxon>Actinomycetota</taxon>
        <taxon>Actinomycetes</taxon>
        <taxon>Micrococcales</taxon>
        <taxon>Intrasporangiaceae</taxon>
        <taxon>Terracoccus</taxon>
    </lineage>
</organism>
<dbReference type="InterPro" id="IPR019587">
    <property type="entry name" value="Polyketide_cyclase/dehydratase"/>
</dbReference>
<dbReference type="InterPro" id="IPR023393">
    <property type="entry name" value="START-like_dom_sf"/>
</dbReference>
<dbReference type="SUPFAM" id="SSF55961">
    <property type="entry name" value="Bet v1-like"/>
    <property type="match status" value="1"/>
</dbReference>
<dbReference type="RefSeq" id="WP_147431605.1">
    <property type="nucleotide sequence ID" value="NZ_RBXT01000001.1"/>
</dbReference>
<evidence type="ECO:0000256" key="1">
    <source>
        <dbReference type="SAM" id="MobiDB-lite"/>
    </source>
</evidence>
<sequence>MPSYTRSTTLDVDEDTAYAYLSDPENLPEYFPRITKVNPKSGGDEVETTAVIEPPGEEKQTVEGTAWFRADDDAHKVEWGSEGSSHYHGELDFDPAGGGDARSTVKLTIHSDSGHPGIEESIDETLQTIAQKLQQKN</sequence>
<dbReference type="Gene3D" id="3.30.530.20">
    <property type="match status" value="1"/>
</dbReference>
<dbReference type="EMBL" id="RBXT01000001">
    <property type="protein sequence ID" value="RKT79445.1"/>
    <property type="molecule type" value="Genomic_DNA"/>
</dbReference>
<keyword evidence="3" id="KW-1185">Reference proteome</keyword>
<protein>
    <submittedName>
        <fullName evidence="2">Polyketide cyclase/dehydrase/lipid transport protein</fullName>
    </submittedName>
</protein>
<proteinExistence type="predicted"/>
<reference evidence="2 3" key="1">
    <citation type="submission" date="2018-10" db="EMBL/GenBank/DDBJ databases">
        <title>Sequencing the genomes of 1000 actinobacteria strains.</title>
        <authorList>
            <person name="Klenk H.-P."/>
        </authorList>
    </citation>
    <scope>NUCLEOTIDE SEQUENCE [LARGE SCALE GENOMIC DNA]</scope>
    <source>
        <strain evidence="2 3">DSM 44267</strain>
    </source>
</reference>
<name>A0A495Y227_9MICO</name>
<accession>A0A495Y227</accession>
<feature type="compositionally biased region" description="Basic and acidic residues" evidence="1">
    <location>
        <begin position="80"/>
        <end position="91"/>
    </location>
</feature>
<dbReference type="OrthoDB" id="5244508at2"/>
<dbReference type="Pfam" id="PF10604">
    <property type="entry name" value="Polyketide_cyc2"/>
    <property type="match status" value="1"/>
</dbReference>
<evidence type="ECO:0000313" key="3">
    <source>
        <dbReference type="Proteomes" id="UP000278440"/>
    </source>
</evidence>